<keyword evidence="2" id="KW-1185">Reference proteome</keyword>
<comment type="caution">
    <text evidence="1">The sequence shown here is derived from an EMBL/GenBank/DDBJ whole genome shotgun (WGS) entry which is preliminary data.</text>
</comment>
<protein>
    <submittedName>
        <fullName evidence="1">Uncharacterized protein</fullName>
    </submittedName>
</protein>
<organism evidence="1 2">
    <name type="scientific">Pleurodeles waltl</name>
    <name type="common">Iberian ribbed newt</name>
    <dbReference type="NCBI Taxonomy" id="8319"/>
    <lineage>
        <taxon>Eukaryota</taxon>
        <taxon>Metazoa</taxon>
        <taxon>Chordata</taxon>
        <taxon>Craniata</taxon>
        <taxon>Vertebrata</taxon>
        <taxon>Euteleostomi</taxon>
        <taxon>Amphibia</taxon>
        <taxon>Batrachia</taxon>
        <taxon>Caudata</taxon>
        <taxon>Salamandroidea</taxon>
        <taxon>Salamandridae</taxon>
        <taxon>Pleurodelinae</taxon>
        <taxon>Pleurodeles</taxon>
    </lineage>
</organism>
<dbReference type="EMBL" id="JANPWB010000008">
    <property type="protein sequence ID" value="KAJ1161749.1"/>
    <property type="molecule type" value="Genomic_DNA"/>
</dbReference>
<accession>A0AAV7SDR0</accession>
<gene>
    <name evidence="1" type="ORF">NDU88_002230</name>
</gene>
<sequence length="139" mass="14414">MERAAAALPRFPCLPAVDVSGTWGPPSLDPSDGHSDGVCLRLVHGSPATHTALGVVLCPAGYASSDEKVAKGVRRLDFMCSALDRLHLKEGAIPVNKAAARVLLARFFRDDLHSVHSSAGPGNGVLALSDTLKDCSACG</sequence>
<dbReference type="Proteomes" id="UP001066276">
    <property type="component" value="Chromosome 4_2"/>
</dbReference>
<reference evidence="1" key="1">
    <citation type="journal article" date="2022" name="bioRxiv">
        <title>Sequencing and chromosome-scale assembly of the giantPleurodeles waltlgenome.</title>
        <authorList>
            <person name="Brown T."/>
            <person name="Elewa A."/>
            <person name="Iarovenko S."/>
            <person name="Subramanian E."/>
            <person name="Araus A.J."/>
            <person name="Petzold A."/>
            <person name="Susuki M."/>
            <person name="Suzuki K.-i.T."/>
            <person name="Hayashi T."/>
            <person name="Toyoda A."/>
            <person name="Oliveira C."/>
            <person name="Osipova E."/>
            <person name="Leigh N.D."/>
            <person name="Simon A."/>
            <person name="Yun M.H."/>
        </authorList>
    </citation>
    <scope>NUCLEOTIDE SEQUENCE</scope>
    <source>
        <strain evidence="1">20211129_DDA</strain>
        <tissue evidence="1">Liver</tissue>
    </source>
</reference>
<name>A0AAV7SDR0_PLEWA</name>
<proteinExistence type="predicted"/>
<evidence type="ECO:0000313" key="2">
    <source>
        <dbReference type="Proteomes" id="UP001066276"/>
    </source>
</evidence>
<dbReference type="AlphaFoldDB" id="A0AAV7SDR0"/>
<evidence type="ECO:0000313" key="1">
    <source>
        <dbReference type="EMBL" id="KAJ1161749.1"/>
    </source>
</evidence>